<dbReference type="PROSITE" id="PS50987">
    <property type="entry name" value="HTH_ARSR_2"/>
    <property type="match status" value="1"/>
</dbReference>
<evidence type="ECO:0000256" key="1">
    <source>
        <dbReference type="ARBA" id="ARBA00023015"/>
    </source>
</evidence>
<proteinExistence type="predicted"/>
<dbReference type="PANTHER" id="PTHR33154:SF33">
    <property type="entry name" value="TRANSCRIPTIONAL REPRESSOR SDPR"/>
    <property type="match status" value="1"/>
</dbReference>
<dbReference type="InterPro" id="IPR036390">
    <property type="entry name" value="WH_DNA-bd_sf"/>
</dbReference>
<evidence type="ECO:0000256" key="4">
    <source>
        <dbReference type="SAM" id="MobiDB-lite"/>
    </source>
</evidence>
<dbReference type="InterPro" id="IPR051081">
    <property type="entry name" value="HTH_MetalResp_TranReg"/>
</dbReference>
<comment type="caution">
    <text evidence="6">The sequence shown here is derived from an EMBL/GenBank/DDBJ whole genome shotgun (WGS) entry which is preliminary data.</text>
</comment>
<dbReference type="RefSeq" id="WP_397407609.1">
    <property type="nucleotide sequence ID" value="NZ_JBIRYI010000019.1"/>
</dbReference>
<keyword evidence="3" id="KW-0804">Transcription</keyword>
<dbReference type="SUPFAM" id="SSF46785">
    <property type="entry name" value="Winged helix' DNA-binding domain"/>
    <property type="match status" value="1"/>
</dbReference>
<dbReference type="SMART" id="SM00418">
    <property type="entry name" value="HTH_ARSR"/>
    <property type="match status" value="1"/>
</dbReference>
<dbReference type="CDD" id="cd00090">
    <property type="entry name" value="HTH_ARSR"/>
    <property type="match status" value="1"/>
</dbReference>
<keyword evidence="2" id="KW-0238">DNA-binding</keyword>
<reference evidence="6 7" key="1">
    <citation type="submission" date="2024-10" db="EMBL/GenBank/DDBJ databases">
        <title>The Natural Products Discovery Center: Release of the First 8490 Sequenced Strains for Exploring Actinobacteria Biosynthetic Diversity.</title>
        <authorList>
            <person name="Kalkreuter E."/>
            <person name="Kautsar S.A."/>
            <person name="Yang D."/>
            <person name="Bader C.D."/>
            <person name="Teijaro C.N."/>
            <person name="Fluegel L."/>
            <person name="Davis C.M."/>
            <person name="Simpson J.R."/>
            <person name="Lauterbach L."/>
            <person name="Steele A.D."/>
            <person name="Gui C."/>
            <person name="Meng S."/>
            <person name="Li G."/>
            <person name="Viehrig K."/>
            <person name="Ye F."/>
            <person name="Su P."/>
            <person name="Kiefer A.F."/>
            <person name="Nichols A."/>
            <person name="Cepeda A.J."/>
            <person name="Yan W."/>
            <person name="Fan B."/>
            <person name="Jiang Y."/>
            <person name="Adhikari A."/>
            <person name="Zheng C.-J."/>
            <person name="Schuster L."/>
            <person name="Cowan T.M."/>
            <person name="Smanski M.J."/>
            <person name="Chevrette M.G."/>
            <person name="De Carvalho L.P.S."/>
            <person name="Shen B."/>
        </authorList>
    </citation>
    <scope>NUCLEOTIDE SEQUENCE [LARGE SCALE GENOMIC DNA]</scope>
    <source>
        <strain evidence="6 7">NPDC019481</strain>
    </source>
</reference>
<keyword evidence="7" id="KW-1185">Reference proteome</keyword>
<feature type="region of interest" description="Disordered" evidence="4">
    <location>
        <begin position="188"/>
        <end position="216"/>
    </location>
</feature>
<gene>
    <name evidence="6" type="ORF">ACH47X_24100</name>
</gene>
<accession>A0ABW7XR34</accession>
<sequence>MTASPDDFRLTPEAVKVLAHPLRSRLLGALRRGGPATATTLANALGTNTGATSYHLRKLESVGLVTDTGDGAGKQRLWRAATSSHSWERTELAHDEDAATALGWLERDYLRLFSTEFGHWLDVAESWPDEWQDATGMGDTWVTVNPEQLRALRAELDELFARYHDAAPGPGARRMTFWHAMYPLEADDVPGQAGADRTVDDTADDSTGGTTREDRS</sequence>
<name>A0ABW7XR34_9MICO</name>
<evidence type="ECO:0000313" key="6">
    <source>
        <dbReference type="EMBL" id="MFI2490018.1"/>
    </source>
</evidence>
<dbReference type="Pfam" id="PF12840">
    <property type="entry name" value="HTH_20"/>
    <property type="match status" value="1"/>
</dbReference>
<evidence type="ECO:0000256" key="2">
    <source>
        <dbReference type="ARBA" id="ARBA00023125"/>
    </source>
</evidence>
<evidence type="ECO:0000256" key="3">
    <source>
        <dbReference type="ARBA" id="ARBA00023163"/>
    </source>
</evidence>
<evidence type="ECO:0000259" key="5">
    <source>
        <dbReference type="PROSITE" id="PS50987"/>
    </source>
</evidence>
<dbReference type="EMBL" id="JBIRYI010000019">
    <property type="protein sequence ID" value="MFI2490018.1"/>
    <property type="molecule type" value="Genomic_DNA"/>
</dbReference>
<dbReference type="InterPro" id="IPR001845">
    <property type="entry name" value="HTH_ArsR_DNA-bd_dom"/>
</dbReference>
<protein>
    <submittedName>
        <fullName evidence="6">ArsR/SmtB family transcription factor</fullName>
    </submittedName>
</protein>
<feature type="domain" description="HTH arsR-type" evidence="5">
    <location>
        <begin position="3"/>
        <end position="99"/>
    </location>
</feature>
<keyword evidence="1" id="KW-0805">Transcription regulation</keyword>
<dbReference type="InterPro" id="IPR036388">
    <property type="entry name" value="WH-like_DNA-bd_sf"/>
</dbReference>
<dbReference type="Proteomes" id="UP001611580">
    <property type="component" value="Unassembled WGS sequence"/>
</dbReference>
<dbReference type="InterPro" id="IPR011991">
    <property type="entry name" value="ArsR-like_HTH"/>
</dbReference>
<dbReference type="PANTHER" id="PTHR33154">
    <property type="entry name" value="TRANSCRIPTIONAL REGULATOR, ARSR FAMILY"/>
    <property type="match status" value="1"/>
</dbReference>
<organism evidence="6 7">
    <name type="scientific">Promicromonospora kroppenstedtii</name>
    <dbReference type="NCBI Taxonomy" id="440482"/>
    <lineage>
        <taxon>Bacteria</taxon>
        <taxon>Bacillati</taxon>
        <taxon>Actinomycetota</taxon>
        <taxon>Actinomycetes</taxon>
        <taxon>Micrococcales</taxon>
        <taxon>Promicromonosporaceae</taxon>
        <taxon>Promicromonospora</taxon>
    </lineage>
</organism>
<dbReference type="Gene3D" id="1.10.10.10">
    <property type="entry name" value="Winged helix-like DNA-binding domain superfamily/Winged helix DNA-binding domain"/>
    <property type="match status" value="1"/>
</dbReference>
<evidence type="ECO:0000313" key="7">
    <source>
        <dbReference type="Proteomes" id="UP001611580"/>
    </source>
</evidence>